<keyword evidence="2" id="KW-1185">Reference proteome</keyword>
<evidence type="ECO:0008006" key="3">
    <source>
        <dbReference type="Google" id="ProtNLM"/>
    </source>
</evidence>
<evidence type="ECO:0000313" key="1">
    <source>
        <dbReference type="EMBL" id="MBP2028626.1"/>
    </source>
</evidence>
<dbReference type="RefSeq" id="WP_209661677.1">
    <property type="nucleotide sequence ID" value="NZ_JAGGLI010000034.1"/>
</dbReference>
<proteinExistence type="predicted"/>
<gene>
    <name evidence="1" type="ORF">J2Z35_002456</name>
</gene>
<name>A0ABS4KN29_9FIRM</name>
<dbReference type="Proteomes" id="UP001314903">
    <property type="component" value="Unassembled WGS sequence"/>
</dbReference>
<evidence type="ECO:0000313" key="2">
    <source>
        <dbReference type="Proteomes" id="UP001314903"/>
    </source>
</evidence>
<dbReference type="NCBIfam" id="NF047593">
    <property type="entry name" value="IS66_ISAeme5_TnpA"/>
    <property type="match status" value="1"/>
</dbReference>
<protein>
    <recommendedName>
        <fullName evidence="3">Transposase</fullName>
    </recommendedName>
</protein>
<accession>A0ABS4KN29</accession>
<reference evidence="1 2" key="1">
    <citation type="submission" date="2021-03" db="EMBL/GenBank/DDBJ databases">
        <title>Genomic Encyclopedia of Type Strains, Phase IV (KMG-IV): sequencing the most valuable type-strain genomes for metagenomic binning, comparative biology and taxonomic classification.</title>
        <authorList>
            <person name="Goeker M."/>
        </authorList>
    </citation>
    <scope>NUCLEOTIDE SEQUENCE [LARGE SCALE GENOMIC DNA]</scope>
    <source>
        <strain evidence="1 2">DSM 27512</strain>
    </source>
</reference>
<comment type="caution">
    <text evidence="1">The sequence shown here is derived from an EMBL/GenBank/DDBJ whole genome shotgun (WGS) entry which is preliminary data.</text>
</comment>
<organism evidence="1 2">
    <name type="scientific">Acetoanaerobium pronyense</name>
    <dbReference type="NCBI Taxonomy" id="1482736"/>
    <lineage>
        <taxon>Bacteria</taxon>
        <taxon>Bacillati</taxon>
        <taxon>Bacillota</taxon>
        <taxon>Clostridia</taxon>
        <taxon>Peptostreptococcales</taxon>
        <taxon>Filifactoraceae</taxon>
        <taxon>Acetoanaerobium</taxon>
    </lineage>
</organism>
<dbReference type="EMBL" id="JAGGLI010000034">
    <property type="protein sequence ID" value="MBP2028626.1"/>
    <property type="molecule type" value="Genomic_DNA"/>
</dbReference>
<sequence length="104" mass="11818">MSKNENKENWLNLVKEYKTSGLSQKAFCEKNNLKLSSFRYWVSKASSNPSDKKDYKEEFEFASVSISQEISSAIAVEVSGISISVSSDFDEILLLRLIKTLKKI</sequence>